<gene>
    <name evidence="1" type="ORF">MGMO_10c00080</name>
</gene>
<proteinExistence type="predicted"/>
<protein>
    <submittedName>
        <fullName evidence="1">Uncharacterized protein</fullName>
    </submittedName>
</protein>
<accession>V5E2K7</accession>
<dbReference type="EMBL" id="AYLO01000010">
    <property type="protein sequence ID" value="ESS73786.1"/>
    <property type="molecule type" value="Genomic_DNA"/>
</dbReference>
<sequence length="102" mass="11351">MLLYGWAFNRTVRAKHAAIPLLWLKQDSTGLTFIEKQASIGRHRFRFGMTAIRASERRVERYVIHLTSFLIKDGYPAALVASVKLSTVAVVSSNCTVAVLSA</sequence>
<evidence type="ECO:0000313" key="2">
    <source>
        <dbReference type="Proteomes" id="UP000017842"/>
    </source>
</evidence>
<organism evidence="1 2">
    <name type="scientific">Methyloglobulus morosus KoM1</name>
    <dbReference type="NCBI Taxonomy" id="1116472"/>
    <lineage>
        <taxon>Bacteria</taxon>
        <taxon>Pseudomonadati</taxon>
        <taxon>Pseudomonadota</taxon>
        <taxon>Gammaproteobacteria</taxon>
        <taxon>Methylococcales</taxon>
        <taxon>Methylococcaceae</taxon>
        <taxon>Methyloglobulus</taxon>
    </lineage>
</organism>
<name>V5E2K7_9GAMM</name>
<evidence type="ECO:0000313" key="1">
    <source>
        <dbReference type="EMBL" id="ESS73786.1"/>
    </source>
</evidence>
<dbReference type="AlphaFoldDB" id="V5E2K7"/>
<reference evidence="1 2" key="1">
    <citation type="journal article" date="2013" name="Genome Announc.">
        <title>Draft Genome Sequence of the Methanotrophic Gammaproteobacterium Methyloglobulus morosus DSM 22980 Strain KoM1.</title>
        <authorList>
            <person name="Poehlein A."/>
            <person name="Deutzmann J.S."/>
            <person name="Daniel R."/>
            <person name="Simeonova D.D."/>
        </authorList>
    </citation>
    <scope>NUCLEOTIDE SEQUENCE [LARGE SCALE GENOMIC DNA]</scope>
    <source>
        <strain evidence="1 2">KoM1</strain>
    </source>
</reference>
<comment type="caution">
    <text evidence="1">The sequence shown here is derived from an EMBL/GenBank/DDBJ whole genome shotgun (WGS) entry which is preliminary data.</text>
</comment>
<dbReference type="Proteomes" id="UP000017842">
    <property type="component" value="Unassembled WGS sequence"/>
</dbReference>
<keyword evidence="2" id="KW-1185">Reference proteome</keyword>